<feature type="compositionally biased region" description="Low complexity" evidence="1">
    <location>
        <begin position="194"/>
        <end position="212"/>
    </location>
</feature>
<feature type="compositionally biased region" description="Polar residues" evidence="1">
    <location>
        <begin position="270"/>
        <end position="292"/>
    </location>
</feature>
<dbReference type="HOGENOM" id="CLU_483263_0_0_1"/>
<feature type="compositionally biased region" description="Low complexity" evidence="1">
    <location>
        <begin position="131"/>
        <end position="147"/>
    </location>
</feature>
<reference evidence="3 4" key="1">
    <citation type="submission" date="2014-06" db="EMBL/GenBank/DDBJ databases">
        <title>Evolutionary Origins and Diversification of the Mycorrhizal Mutualists.</title>
        <authorList>
            <consortium name="DOE Joint Genome Institute"/>
            <consortium name="Mycorrhizal Genomics Consortium"/>
            <person name="Kohler A."/>
            <person name="Kuo A."/>
            <person name="Nagy L.G."/>
            <person name="Floudas D."/>
            <person name="Copeland A."/>
            <person name="Barry K.W."/>
            <person name="Cichocki N."/>
            <person name="Veneault-Fourrey C."/>
            <person name="LaButti K."/>
            <person name="Lindquist E.A."/>
            <person name="Lipzen A."/>
            <person name="Lundell T."/>
            <person name="Morin E."/>
            <person name="Murat C."/>
            <person name="Riley R."/>
            <person name="Ohm R."/>
            <person name="Sun H."/>
            <person name="Tunlid A."/>
            <person name="Henrissat B."/>
            <person name="Grigoriev I.V."/>
            <person name="Hibbett D.S."/>
            <person name="Martin F."/>
        </authorList>
    </citation>
    <scope>NUCLEOTIDE SEQUENCE [LARGE SCALE GENOMIC DNA]</scope>
    <source>
        <strain evidence="3 4">SS14</strain>
    </source>
</reference>
<keyword evidence="2" id="KW-1133">Transmembrane helix</keyword>
<evidence type="ECO:0000313" key="3">
    <source>
        <dbReference type="EMBL" id="KIJ40109.1"/>
    </source>
</evidence>
<dbReference type="AlphaFoldDB" id="A0A0C9UYZ9"/>
<accession>A0A0C9UYZ9</accession>
<feature type="compositionally biased region" description="Low complexity" evidence="1">
    <location>
        <begin position="340"/>
        <end position="363"/>
    </location>
</feature>
<feature type="region of interest" description="Disordered" evidence="1">
    <location>
        <begin position="193"/>
        <end position="215"/>
    </location>
</feature>
<name>A0A0C9UYZ9_SPHS4</name>
<dbReference type="Proteomes" id="UP000054279">
    <property type="component" value="Unassembled WGS sequence"/>
</dbReference>
<feature type="region of interest" description="Disordered" evidence="1">
    <location>
        <begin position="1"/>
        <end position="48"/>
    </location>
</feature>
<dbReference type="EMBL" id="KN837146">
    <property type="protein sequence ID" value="KIJ40109.1"/>
    <property type="molecule type" value="Genomic_DNA"/>
</dbReference>
<feature type="compositionally biased region" description="Low complexity" evidence="1">
    <location>
        <begin position="97"/>
        <end position="117"/>
    </location>
</feature>
<keyword evidence="2" id="KW-0812">Transmembrane</keyword>
<feature type="region of interest" description="Disordered" evidence="1">
    <location>
        <begin position="270"/>
        <end position="365"/>
    </location>
</feature>
<organism evidence="3 4">
    <name type="scientific">Sphaerobolus stellatus (strain SS14)</name>
    <dbReference type="NCBI Taxonomy" id="990650"/>
    <lineage>
        <taxon>Eukaryota</taxon>
        <taxon>Fungi</taxon>
        <taxon>Dikarya</taxon>
        <taxon>Basidiomycota</taxon>
        <taxon>Agaricomycotina</taxon>
        <taxon>Agaricomycetes</taxon>
        <taxon>Phallomycetidae</taxon>
        <taxon>Geastrales</taxon>
        <taxon>Sphaerobolaceae</taxon>
        <taxon>Sphaerobolus</taxon>
    </lineage>
</organism>
<feature type="region of interest" description="Disordered" evidence="1">
    <location>
        <begin position="88"/>
        <end position="173"/>
    </location>
</feature>
<feature type="transmembrane region" description="Helical" evidence="2">
    <location>
        <begin position="393"/>
        <end position="414"/>
    </location>
</feature>
<feature type="compositionally biased region" description="Polar residues" evidence="1">
    <location>
        <begin position="148"/>
        <end position="159"/>
    </location>
</feature>
<gene>
    <name evidence="3" type="ORF">M422DRAFT_256932</name>
</gene>
<evidence type="ECO:0000313" key="4">
    <source>
        <dbReference type="Proteomes" id="UP000054279"/>
    </source>
</evidence>
<feature type="compositionally biased region" description="Polar residues" evidence="1">
    <location>
        <begin position="308"/>
        <end position="317"/>
    </location>
</feature>
<evidence type="ECO:0000256" key="2">
    <source>
        <dbReference type="SAM" id="Phobius"/>
    </source>
</evidence>
<protein>
    <submittedName>
        <fullName evidence="3">Uncharacterized protein</fullName>
    </submittedName>
</protein>
<keyword evidence="2" id="KW-0472">Membrane</keyword>
<feature type="compositionally biased region" description="Low complexity" evidence="1">
    <location>
        <begin position="321"/>
        <end position="332"/>
    </location>
</feature>
<feature type="region of interest" description="Disordered" evidence="1">
    <location>
        <begin position="506"/>
        <end position="544"/>
    </location>
</feature>
<evidence type="ECO:0000256" key="1">
    <source>
        <dbReference type="SAM" id="MobiDB-lite"/>
    </source>
</evidence>
<proteinExistence type="predicted"/>
<keyword evidence="4" id="KW-1185">Reference proteome</keyword>
<feature type="compositionally biased region" description="Polar residues" evidence="1">
    <location>
        <begin position="118"/>
        <end position="130"/>
    </location>
</feature>
<feature type="compositionally biased region" description="Low complexity" evidence="1">
    <location>
        <begin position="293"/>
        <end position="307"/>
    </location>
</feature>
<sequence length="564" mass="58128">MRRRRISHSFSGAITARMDAPPAIPVSSDASANTSTEGGNSTGHGTFCLSPVGEAEMVACSTNEAQSTSSSSTATSTTLEESLVASTLASSQDSSATTLSEGTSIISTTSSIETQSTDNATSSTSGSAPLSTPTVTPFDPSDPSSPSGNVTMATTTVSLPGNRISGGFSTTSDPTPTACLASSTLKGCIGPASGSGMTSSISSTTTTTTTTGKPGNPIFVSPHSPHTPFRIHSKTSSLPPVFPVPTKGKPFRITASSAVPVLIDSVPQDSQIFSPSQSGTFPINDLPTQSPDTSEPITPAPISIAPSGSQVATTSISKGPESSSRSTASSETQPTIVHLPTSPLTPSSTSGSGNNIGNGQSTSLSTILPASTQSHTSSPAGFFRDTARVAGTFIGTGIILAAALAGVVVLLVRIRRRRLREQRGLRLIEPDINEAASMHSNDTTRTHMRQASLVSNFRSMWSRNSTVPPMPDFDLTEHSSAHPMLPPDAAGLSPYGSARLSWSFPSNRSSSPVDPVDPFVQSDKGSDSRPATPFYFTQNPDGGTPDQILADPNTHAAVRWMSAQ</sequence>
<feature type="compositionally biased region" description="Polar residues" evidence="1">
    <location>
        <begin position="28"/>
        <end position="39"/>
    </location>
</feature>
<feature type="region of interest" description="Disordered" evidence="1">
    <location>
        <begin position="471"/>
        <end position="490"/>
    </location>
</feature>